<evidence type="ECO:0000313" key="2">
    <source>
        <dbReference type="EMBL" id="KGQ18503.1"/>
    </source>
</evidence>
<dbReference type="PATRIC" id="fig|1300345.3.peg.2199"/>
<dbReference type="AlphaFoldDB" id="A0A0A2WFH6"/>
<dbReference type="PROSITE" id="PS51257">
    <property type="entry name" value="PROKAR_LIPOPROTEIN"/>
    <property type="match status" value="1"/>
</dbReference>
<dbReference type="Proteomes" id="UP000030518">
    <property type="component" value="Unassembled WGS sequence"/>
</dbReference>
<keyword evidence="1" id="KW-0732">Signal</keyword>
<evidence type="ECO:0000256" key="1">
    <source>
        <dbReference type="SAM" id="SignalP"/>
    </source>
</evidence>
<protein>
    <recommendedName>
        <fullName evidence="4">Lipoprotein</fullName>
    </recommendedName>
</protein>
<feature type="signal peptide" evidence="1">
    <location>
        <begin position="1"/>
        <end position="17"/>
    </location>
</feature>
<dbReference type="RefSeq" id="WP_152599996.1">
    <property type="nucleotide sequence ID" value="NZ_JRKJ01000018.1"/>
</dbReference>
<evidence type="ECO:0000313" key="3">
    <source>
        <dbReference type="Proteomes" id="UP000030518"/>
    </source>
</evidence>
<gene>
    <name evidence="2" type="ORF">LF41_528</name>
</gene>
<organism evidence="2 3">
    <name type="scientific">Lysobacter dokdonensis DS-58</name>
    <dbReference type="NCBI Taxonomy" id="1300345"/>
    <lineage>
        <taxon>Bacteria</taxon>
        <taxon>Pseudomonadati</taxon>
        <taxon>Pseudomonadota</taxon>
        <taxon>Gammaproteobacteria</taxon>
        <taxon>Lysobacterales</taxon>
        <taxon>Lysobacteraceae</taxon>
        <taxon>Noviluteimonas</taxon>
    </lineage>
</organism>
<feature type="chain" id="PRO_5002007175" description="Lipoprotein" evidence="1">
    <location>
        <begin position="18"/>
        <end position="114"/>
    </location>
</feature>
<comment type="caution">
    <text evidence="2">The sequence shown here is derived from an EMBL/GenBank/DDBJ whole genome shotgun (WGS) entry which is preliminary data.</text>
</comment>
<reference evidence="2 3" key="1">
    <citation type="submission" date="2014-09" db="EMBL/GenBank/DDBJ databases">
        <title>Genome sequences of Lysobacter dokdonensis DS-58.</title>
        <authorList>
            <person name="Kim J.F."/>
            <person name="Kwak M.-J."/>
        </authorList>
    </citation>
    <scope>NUCLEOTIDE SEQUENCE [LARGE SCALE GENOMIC DNA]</scope>
    <source>
        <strain evidence="2 3">DS-58</strain>
    </source>
</reference>
<proteinExistence type="predicted"/>
<sequence length="114" mass="12558">MRLRGSMLSLGALAALAACSNNGYVTFRGALLVPPAGQQGECRLSLPQFKDTPDEGDYTREIHGQFQQSFPIDAQTRDYEVEIACAGYEPLRRTVHLDQGEFGVDLGNLVLEKR</sequence>
<name>A0A0A2WFH6_9GAMM</name>
<accession>A0A0A2WFH6</accession>
<dbReference type="EMBL" id="JRKJ01000018">
    <property type="protein sequence ID" value="KGQ18503.1"/>
    <property type="molecule type" value="Genomic_DNA"/>
</dbReference>
<evidence type="ECO:0008006" key="4">
    <source>
        <dbReference type="Google" id="ProtNLM"/>
    </source>
</evidence>
<keyword evidence="3" id="KW-1185">Reference proteome</keyword>
<dbReference type="STRING" id="1300345.LF41_528"/>